<organism evidence="4 5">
    <name type="scientific">Candidatus Dactylopiibacterium carminicum</name>
    <dbReference type="NCBI Taxonomy" id="857335"/>
    <lineage>
        <taxon>Bacteria</taxon>
        <taxon>Pseudomonadati</taxon>
        <taxon>Pseudomonadota</taxon>
        <taxon>Betaproteobacteria</taxon>
        <taxon>Rhodocyclales</taxon>
        <taxon>Rhodocyclaceae</taxon>
        <taxon>Candidatus Dactylopiibacterium</taxon>
    </lineage>
</organism>
<dbReference type="EMBL" id="MDUX01000037">
    <property type="protein sequence ID" value="KAF7598783.1"/>
    <property type="molecule type" value="Genomic_DNA"/>
</dbReference>
<reference evidence="4 5" key="2">
    <citation type="submission" date="2017-07" db="EMBL/GenBank/DDBJ databases">
        <title>Candidatus Dactylopiibacterium carminicum, a nitrogen-fixing symbiont of the cochineal insect Dactylopius coccus and Dactylopius opuntiae (Hemiptera: Coccoidea: Dactylopiidae).</title>
        <authorList>
            <person name="Vera A."/>
        </authorList>
    </citation>
    <scope>NUCLEOTIDE SEQUENCE [LARGE SCALE GENOMIC DNA]</scope>
    <source>
        <strain evidence="4 5">NFDCM</strain>
    </source>
</reference>
<accession>A0A272ESK1</accession>
<reference evidence="3 6" key="1">
    <citation type="submission" date="2016-08" db="EMBL/GenBank/DDBJ databases">
        <title>Candidatus Dactylopiibacterium carminicum genome sequence.</title>
        <authorList>
            <person name="Ramirez-Puebla S.T."/>
            <person name="Ormeno-Orrillo E."/>
            <person name="Vera-Ponce De Leon A."/>
            <person name="Luis L."/>
            <person name="Sanchez-Flores A."/>
            <person name="Monica R."/>
            <person name="Martinez-Romero E."/>
        </authorList>
    </citation>
    <scope>NUCLEOTIDE SEQUENCE [LARGE SCALE GENOMIC DNA]</scope>
    <source>
        <strain evidence="3">END1</strain>
    </source>
</reference>
<feature type="compositionally biased region" description="Basic and acidic residues" evidence="1">
    <location>
        <begin position="130"/>
        <end position="139"/>
    </location>
</feature>
<dbReference type="AlphaFoldDB" id="A0A272ESK1"/>
<keyword evidence="6" id="KW-1185">Reference proteome</keyword>
<keyword evidence="2" id="KW-0732">Signal</keyword>
<name>A0A272ESK1_9RHOO</name>
<dbReference type="EMBL" id="NMRN01000032">
    <property type="protein sequence ID" value="PAS92690.1"/>
    <property type="molecule type" value="Genomic_DNA"/>
</dbReference>
<dbReference type="Proteomes" id="UP000623509">
    <property type="component" value="Unassembled WGS sequence"/>
</dbReference>
<feature type="signal peptide" evidence="2">
    <location>
        <begin position="1"/>
        <end position="20"/>
    </location>
</feature>
<evidence type="ECO:0000313" key="5">
    <source>
        <dbReference type="Proteomes" id="UP000216107"/>
    </source>
</evidence>
<proteinExistence type="predicted"/>
<protein>
    <recommendedName>
        <fullName evidence="7">BcpO-related WXXGXW repeat protein</fullName>
    </recommendedName>
</protein>
<dbReference type="Pfam" id="PF12779">
    <property type="entry name" value="WXXGXW"/>
    <property type="match status" value="2"/>
</dbReference>
<gene>
    <name evidence="3" type="ORF">BGI27_11320</name>
    <name evidence="4" type="ORF">CGU29_10655</name>
</gene>
<dbReference type="Proteomes" id="UP000216107">
    <property type="component" value="Unassembled WGS sequence"/>
</dbReference>
<evidence type="ECO:0008006" key="7">
    <source>
        <dbReference type="Google" id="ProtNLM"/>
    </source>
</evidence>
<feature type="chain" id="PRO_5012786521" description="BcpO-related WXXGXW repeat protein" evidence="2">
    <location>
        <begin position="21"/>
        <end position="153"/>
    </location>
</feature>
<evidence type="ECO:0000313" key="6">
    <source>
        <dbReference type="Proteomes" id="UP000623509"/>
    </source>
</evidence>
<dbReference type="RefSeq" id="WP_095524994.1">
    <property type="nucleotide sequence ID" value="NZ_MDUX01000037.1"/>
</dbReference>
<dbReference type="InterPro" id="IPR024447">
    <property type="entry name" value="YXWGXW_rpt"/>
</dbReference>
<evidence type="ECO:0000256" key="2">
    <source>
        <dbReference type="SAM" id="SignalP"/>
    </source>
</evidence>
<sequence length="153" mass="17578">MKTASRLIATLGMIAAPLLAAPAAQARVDVNVFIPGVSVDVRVGPPPLRYERLPGPRAGYLWRTGYWQWSPHGYVWIPGAWMSSRPGHIWVGEQWSPYGGNWHFQPGRWERRVEYREYRPPQHGHGRPPSRHDGRDHHPSQWQRGESSRGPHR</sequence>
<evidence type="ECO:0000313" key="3">
    <source>
        <dbReference type="EMBL" id="KAF7598783.1"/>
    </source>
</evidence>
<comment type="caution">
    <text evidence="4">The sequence shown here is derived from an EMBL/GenBank/DDBJ whole genome shotgun (WGS) entry which is preliminary data.</text>
</comment>
<dbReference type="OrthoDB" id="121499at2"/>
<evidence type="ECO:0000313" key="4">
    <source>
        <dbReference type="EMBL" id="PAS92690.1"/>
    </source>
</evidence>
<feature type="region of interest" description="Disordered" evidence="1">
    <location>
        <begin position="119"/>
        <end position="153"/>
    </location>
</feature>
<evidence type="ECO:0000256" key="1">
    <source>
        <dbReference type="SAM" id="MobiDB-lite"/>
    </source>
</evidence>